<reference evidence="2" key="1">
    <citation type="journal article" date="2019" name="Int. J. Syst. Evol. Microbiol.">
        <title>The Global Catalogue of Microorganisms (GCM) 10K type strain sequencing project: providing services to taxonomists for standard genome sequencing and annotation.</title>
        <authorList>
            <consortium name="The Broad Institute Genomics Platform"/>
            <consortium name="The Broad Institute Genome Sequencing Center for Infectious Disease"/>
            <person name="Wu L."/>
            <person name="Ma J."/>
        </authorList>
    </citation>
    <scope>NUCLEOTIDE SEQUENCE [LARGE SCALE GENOMIC DNA]</scope>
    <source>
        <strain evidence="2">TISTR 2241</strain>
    </source>
</reference>
<protein>
    <recommendedName>
        <fullName evidence="3">HMA domain-containing protein</fullName>
    </recommendedName>
</protein>
<dbReference type="EMBL" id="JBHUMR010000014">
    <property type="protein sequence ID" value="MFD2617762.1"/>
    <property type="molecule type" value="Genomic_DNA"/>
</dbReference>
<evidence type="ECO:0008006" key="3">
    <source>
        <dbReference type="Google" id="ProtNLM"/>
    </source>
</evidence>
<proteinExistence type="predicted"/>
<comment type="caution">
    <text evidence="1">The sequence shown here is derived from an EMBL/GenBank/DDBJ whole genome shotgun (WGS) entry which is preliminary data.</text>
</comment>
<name>A0ABW5PSK5_9BACI</name>
<keyword evidence="2" id="KW-1185">Reference proteome</keyword>
<sequence>MKHRILNSFLIISLICTGLLFTEKWKYTHPSSDQITFNHIDLPTAKDQKNLNVTINHILGIKNYQYHRNQHSISINYDHHVMKPEWIEKSLKASGIQTSGYQFPHK</sequence>
<dbReference type="Proteomes" id="UP001597458">
    <property type="component" value="Unassembled WGS sequence"/>
</dbReference>
<evidence type="ECO:0000313" key="2">
    <source>
        <dbReference type="Proteomes" id="UP001597458"/>
    </source>
</evidence>
<organism evidence="1 2">
    <name type="scientific">Terrilactibacillus laevilacticus</name>
    <dbReference type="NCBI Taxonomy" id="1380157"/>
    <lineage>
        <taxon>Bacteria</taxon>
        <taxon>Bacillati</taxon>
        <taxon>Bacillota</taxon>
        <taxon>Bacilli</taxon>
        <taxon>Bacillales</taxon>
        <taxon>Bacillaceae</taxon>
        <taxon>Terrilactibacillus</taxon>
    </lineage>
</organism>
<evidence type="ECO:0000313" key="1">
    <source>
        <dbReference type="EMBL" id="MFD2617762.1"/>
    </source>
</evidence>
<gene>
    <name evidence="1" type="ORF">ACFSTF_10635</name>
</gene>
<accession>A0ABW5PSK5</accession>
<dbReference type="RefSeq" id="WP_141190253.1">
    <property type="nucleotide sequence ID" value="NZ_JBHUMR010000014.1"/>
</dbReference>